<feature type="transmembrane region" description="Helical" evidence="1">
    <location>
        <begin position="6"/>
        <end position="27"/>
    </location>
</feature>
<dbReference type="PANTHER" id="PTHR45228:SF5">
    <property type="entry name" value="CYCLIC DI-GMP PHOSPHODIESTERASE VC_1348-RELATED"/>
    <property type="match status" value="1"/>
</dbReference>
<dbReference type="InterPro" id="IPR037522">
    <property type="entry name" value="HD_GYP_dom"/>
</dbReference>
<keyword evidence="4" id="KW-1185">Reference proteome</keyword>
<dbReference type="InterPro" id="IPR052020">
    <property type="entry name" value="Cyclic_di-GMP/3'3'-cGAMP_PDE"/>
</dbReference>
<dbReference type="RefSeq" id="WP_184660933.1">
    <property type="nucleotide sequence ID" value="NZ_JACHFQ010000008.1"/>
</dbReference>
<evidence type="ECO:0000259" key="2">
    <source>
        <dbReference type="PROSITE" id="PS51832"/>
    </source>
</evidence>
<feature type="domain" description="HD-GYP" evidence="2">
    <location>
        <begin position="235"/>
        <end position="440"/>
    </location>
</feature>
<dbReference type="SMART" id="SM00471">
    <property type="entry name" value="HDc"/>
    <property type="match status" value="1"/>
</dbReference>
<proteinExistence type="predicted"/>
<organism evidence="3 4">
    <name type="scientific">Treponema ruminis</name>
    <dbReference type="NCBI Taxonomy" id="744515"/>
    <lineage>
        <taxon>Bacteria</taxon>
        <taxon>Pseudomonadati</taxon>
        <taxon>Spirochaetota</taxon>
        <taxon>Spirochaetia</taxon>
        <taxon>Spirochaetales</taxon>
        <taxon>Treponemataceae</taxon>
        <taxon>Treponema</taxon>
    </lineage>
</organism>
<comment type="caution">
    <text evidence="3">The sequence shown here is derived from an EMBL/GenBank/DDBJ whole genome shotgun (WGS) entry which is preliminary data.</text>
</comment>
<name>A0A7W8GB74_9SPIR</name>
<dbReference type="CDD" id="cd00077">
    <property type="entry name" value="HDc"/>
    <property type="match status" value="1"/>
</dbReference>
<gene>
    <name evidence="3" type="ORF">HNP76_002457</name>
</gene>
<reference evidence="3 4" key="1">
    <citation type="submission" date="2020-08" db="EMBL/GenBank/DDBJ databases">
        <title>Genomic Encyclopedia of Type Strains, Phase IV (KMG-IV): sequencing the most valuable type-strain genomes for metagenomic binning, comparative biology and taxonomic classification.</title>
        <authorList>
            <person name="Goeker M."/>
        </authorList>
    </citation>
    <scope>NUCLEOTIDE SEQUENCE [LARGE SCALE GENOMIC DNA]</scope>
    <source>
        <strain evidence="3 4">DSM 103462</strain>
    </source>
</reference>
<dbReference type="PROSITE" id="PS51832">
    <property type="entry name" value="HD_GYP"/>
    <property type="match status" value="1"/>
</dbReference>
<feature type="transmembrane region" description="Helical" evidence="1">
    <location>
        <begin position="190"/>
        <end position="209"/>
    </location>
</feature>
<accession>A0A7W8GB74</accession>
<dbReference type="PANTHER" id="PTHR45228">
    <property type="entry name" value="CYCLIC DI-GMP PHOSPHODIESTERASE TM_0186-RELATED"/>
    <property type="match status" value="1"/>
</dbReference>
<keyword evidence="1" id="KW-0812">Transmembrane</keyword>
<dbReference type="Proteomes" id="UP000518887">
    <property type="component" value="Unassembled WGS sequence"/>
</dbReference>
<dbReference type="InterPro" id="IPR003607">
    <property type="entry name" value="HD/PDEase_dom"/>
</dbReference>
<keyword evidence="1" id="KW-0472">Membrane</keyword>
<keyword evidence="1" id="KW-1133">Transmembrane helix</keyword>
<evidence type="ECO:0000313" key="3">
    <source>
        <dbReference type="EMBL" id="MBB5227061.1"/>
    </source>
</evidence>
<evidence type="ECO:0000256" key="1">
    <source>
        <dbReference type="SAM" id="Phobius"/>
    </source>
</evidence>
<protein>
    <submittedName>
        <fullName evidence="3">Response regulator RpfG family c-di-GMP phosphodiesterase</fullName>
    </submittedName>
</protein>
<dbReference type="EMBL" id="JACHFQ010000008">
    <property type="protein sequence ID" value="MBB5227061.1"/>
    <property type="molecule type" value="Genomic_DNA"/>
</dbReference>
<dbReference type="AlphaFoldDB" id="A0A7W8GB74"/>
<dbReference type="Pfam" id="PF13487">
    <property type="entry name" value="HD_5"/>
    <property type="match status" value="1"/>
</dbReference>
<sequence length="440" mass="50321">MKKSLSISALVVIFVAQLVGILGIVYLKYCMDVQASLYNSMANQIFEEERDVEEIRSLLYKYEYNVALIMISSESNQAGENEELAKTELEIRNQLIKHAQIMKRMELNSEKERLFRSVNDDVLNYLNYNVVLLSMKSVESTESISQFMKSFVFPLVVRVNSSISRLSEMSKVYIEQSKAEMDRHLDSTKYFSIIGFVVLIFSLVISTIYTHRVLKELEEKNKFFQSKSEANEMRILEIQNKTIMGIADLVESRSGETGLHVKRTSHLVNMILLQARKKGKWSEILTDEYIDYVTRAAPMHDLGKIVIPDAILNKPGKFTPEEFEIMKTHASAGGKIVYDIIGGVADKKYVDIASDIASYHHEKWNGKGYPNGKAGQEIPLCARIMAVADVFDALIAERCYKKPMSYEDAFALIERESGEHFDPEVVELFMELKDEIYAER</sequence>
<dbReference type="SUPFAM" id="SSF109604">
    <property type="entry name" value="HD-domain/PDEase-like"/>
    <property type="match status" value="1"/>
</dbReference>
<evidence type="ECO:0000313" key="4">
    <source>
        <dbReference type="Proteomes" id="UP000518887"/>
    </source>
</evidence>
<dbReference type="Gene3D" id="1.10.3210.10">
    <property type="entry name" value="Hypothetical protein af1432"/>
    <property type="match status" value="1"/>
</dbReference>